<dbReference type="Proteomes" id="UP000574276">
    <property type="component" value="Unassembled WGS sequence"/>
</dbReference>
<organism evidence="4 5">
    <name type="scientific">Variimorphobacter saccharofermentans</name>
    <dbReference type="NCBI Taxonomy" id="2755051"/>
    <lineage>
        <taxon>Bacteria</taxon>
        <taxon>Bacillati</taxon>
        <taxon>Bacillota</taxon>
        <taxon>Clostridia</taxon>
        <taxon>Lachnospirales</taxon>
        <taxon>Lachnospiraceae</taxon>
        <taxon>Variimorphobacter</taxon>
    </lineage>
</organism>
<dbReference type="PROSITE" id="PS51186">
    <property type="entry name" value="GNAT"/>
    <property type="match status" value="1"/>
</dbReference>
<dbReference type="CDD" id="cd04301">
    <property type="entry name" value="NAT_SF"/>
    <property type="match status" value="1"/>
</dbReference>
<dbReference type="RefSeq" id="WP_228353679.1">
    <property type="nucleotide sequence ID" value="NZ_JACEGA010000001.1"/>
</dbReference>
<name>A0A839K2E2_9FIRM</name>
<gene>
    <name evidence="4" type="ORF">H0486_14475</name>
</gene>
<dbReference type="GO" id="GO:0016747">
    <property type="term" value="F:acyltransferase activity, transferring groups other than amino-acyl groups"/>
    <property type="evidence" value="ECO:0007669"/>
    <property type="project" value="InterPro"/>
</dbReference>
<keyword evidence="1 4" id="KW-0808">Transferase</keyword>
<evidence type="ECO:0000259" key="3">
    <source>
        <dbReference type="PROSITE" id="PS51186"/>
    </source>
</evidence>
<comment type="caution">
    <text evidence="4">The sequence shown here is derived from an EMBL/GenBank/DDBJ whole genome shotgun (WGS) entry which is preliminary data.</text>
</comment>
<accession>A0A839K2E2</accession>
<evidence type="ECO:0000313" key="4">
    <source>
        <dbReference type="EMBL" id="MBB2184083.1"/>
    </source>
</evidence>
<dbReference type="InterPro" id="IPR000182">
    <property type="entry name" value="GNAT_dom"/>
</dbReference>
<keyword evidence="5" id="KW-1185">Reference proteome</keyword>
<dbReference type="Gene3D" id="3.40.630.30">
    <property type="match status" value="1"/>
</dbReference>
<evidence type="ECO:0000256" key="2">
    <source>
        <dbReference type="ARBA" id="ARBA00023315"/>
    </source>
</evidence>
<dbReference type="PANTHER" id="PTHR43420">
    <property type="entry name" value="ACETYLTRANSFERASE"/>
    <property type="match status" value="1"/>
</dbReference>
<proteinExistence type="predicted"/>
<keyword evidence="2" id="KW-0012">Acyltransferase</keyword>
<feature type="domain" description="N-acetyltransferase" evidence="3">
    <location>
        <begin position="17"/>
        <end position="154"/>
    </location>
</feature>
<sequence length="154" mass="18667">MQLVQIRSQDVKVYQEPMIKLMKQSYRLSFPDITISEEYFQQRLQLLESYLELDHAIVYAAVNRYELQGFIWFYVRESMGDKVIHIVHFVVDEEARQQGIGRKLIELVEDYALEHQILELELLVTRNNETAVEYYKKRNFEIERLIMRKRLVTY</sequence>
<evidence type="ECO:0000313" key="5">
    <source>
        <dbReference type="Proteomes" id="UP000574276"/>
    </source>
</evidence>
<evidence type="ECO:0000256" key="1">
    <source>
        <dbReference type="ARBA" id="ARBA00022679"/>
    </source>
</evidence>
<dbReference type="InterPro" id="IPR016181">
    <property type="entry name" value="Acyl_CoA_acyltransferase"/>
</dbReference>
<dbReference type="SUPFAM" id="SSF55729">
    <property type="entry name" value="Acyl-CoA N-acyltransferases (Nat)"/>
    <property type="match status" value="1"/>
</dbReference>
<dbReference type="Pfam" id="PF00583">
    <property type="entry name" value="Acetyltransf_1"/>
    <property type="match status" value="1"/>
</dbReference>
<dbReference type="EMBL" id="JACEGA010000001">
    <property type="protein sequence ID" value="MBB2184083.1"/>
    <property type="molecule type" value="Genomic_DNA"/>
</dbReference>
<dbReference type="AlphaFoldDB" id="A0A839K2E2"/>
<protein>
    <submittedName>
        <fullName evidence="4">GNAT family N-acetyltransferase</fullName>
    </submittedName>
</protein>
<reference evidence="4 5" key="1">
    <citation type="submission" date="2020-07" db="EMBL/GenBank/DDBJ databases">
        <title>Characterization and genome sequencing of isolate MD1, a novel member within the family Lachnospiraceae.</title>
        <authorList>
            <person name="Rettenmaier R."/>
            <person name="Di Bello L."/>
            <person name="Zinser C."/>
            <person name="Scheitz K."/>
            <person name="Liebl W."/>
            <person name="Zverlov V."/>
        </authorList>
    </citation>
    <scope>NUCLEOTIDE SEQUENCE [LARGE SCALE GENOMIC DNA]</scope>
    <source>
        <strain evidence="4 5">MD1</strain>
    </source>
</reference>
<dbReference type="InterPro" id="IPR050680">
    <property type="entry name" value="YpeA/RimI_acetyltransf"/>
</dbReference>